<dbReference type="Proteomes" id="UP000010482">
    <property type="component" value="Chromosome"/>
</dbReference>
<dbReference type="HOGENOM" id="CLU_2823957_0_0_3"/>
<evidence type="ECO:0000313" key="2">
    <source>
        <dbReference type="Proteomes" id="UP000010482"/>
    </source>
</evidence>
<reference evidence="1" key="1">
    <citation type="submission" date="2012-04" db="EMBL/GenBank/DDBJ databases">
        <title>Finished genome of Dactylococcopsis salina PCC 8305.</title>
        <authorList>
            <consortium name="US DOE Joint Genome Institute"/>
            <person name="Gugger M."/>
            <person name="Coursin T."/>
            <person name="Rippka R."/>
            <person name="Tandeau De Marsac N."/>
            <person name="Huntemann M."/>
            <person name="Wei C.-L."/>
            <person name="Han J."/>
            <person name="Detter J.C."/>
            <person name="Han C."/>
            <person name="Tapia R."/>
            <person name="Daligault H."/>
            <person name="Chen A."/>
            <person name="Krypides N."/>
            <person name="Mavromatis K."/>
            <person name="Markowitz V."/>
            <person name="Szeto E."/>
            <person name="Ivanova N."/>
            <person name="Ovchinnikova G."/>
            <person name="Pagani I."/>
            <person name="Pati A."/>
            <person name="Goodwin L."/>
            <person name="Peters L."/>
            <person name="Pitluck S."/>
            <person name="Woyke T."/>
            <person name="Kerfeld C."/>
        </authorList>
    </citation>
    <scope>NUCLEOTIDE SEQUENCE [LARGE SCALE GENOMIC DNA]</scope>
    <source>
        <strain evidence="1">PCC 8305</strain>
    </source>
</reference>
<name>K9YQV4_DACS8</name>
<dbReference type="RefSeq" id="WP_015228297.1">
    <property type="nucleotide sequence ID" value="NC_019780.1"/>
</dbReference>
<protein>
    <submittedName>
        <fullName evidence="1">Uncharacterized protein</fullName>
    </submittedName>
</protein>
<dbReference type="AlphaFoldDB" id="K9YQV4"/>
<proteinExistence type="predicted"/>
<dbReference type="KEGG" id="dsl:Dacsa_0500"/>
<keyword evidence="2" id="KW-1185">Reference proteome</keyword>
<dbReference type="EMBL" id="CP003944">
    <property type="protein sequence ID" value="AFZ49284.1"/>
    <property type="molecule type" value="Genomic_DNA"/>
</dbReference>
<evidence type="ECO:0000313" key="1">
    <source>
        <dbReference type="EMBL" id="AFZ49284.1"/>
    </source>
</evidence>
<organism evidence="1 2">
    <name type="scientific">Dactylococcopsis salina (strain PCC 8305)</name>
    <name type="common">Myxobactron salinum</name>
    <dbReference type="NCBI Taxonomy" id="13035"/>
    <lineage>
        <taxon>Bacteria</taxon>
        <taxon>Bacillati</taxon>
        <taxon>Cyanobacteriota</taxon>
        <taxon>Cyanophyceae</taxon>
        <taxon>Nodosilineales</taxon>
        <taxon>Cymatolegaceae</taxon>
        <taxon>Dactylococcopsis</taxon>
    </lineage>
</organism>
<accession>K9YQV4</accession>
<gene>
    <name evidence="1" type="ORF">Dacsa_0500</name>
</gene>
<sequence length="66" mass="7414">MAIFLKFALLPIMVRLFYNGTRHLARAAFSNGENSLNVKNNVAKELITINRQKNLTKSLPISPQVS</sequence>